<accession>A0AC61DEW7</accession>
<reference evidence="1" key="1">
    <citation type="submission" date="2017-10" db="EMBL/GenBank/DDBJ databases">
        <title>Genome sequence of cellulolytic Lachnospiraceae bacterium XHS1971 isolated from hotspring sediment.</title>
        <authorList>
            <person name="Vasudevan G."/>
            <person name="Joshi A.J."/>
            <person name="Hivarkar S."/>
            <person name="Lanjekar V.B."/>
            <person name="Dhakephalkar P.K."/>
            <person name="Dagar S."/>
        </authorList>
    </citation>
    <scope>NUCLEOTIDE SEQUENCE</scope>
    <source>
        <strain evidence="1">XHS1971</strain>
    </source>
</reference>
<protein>
    <submittedName>
        <fullName evidence="1">Thiamine diphosphokinase</fullName>
    </submittedName>
</protein>
<evidence type="ECO:0000313" key="2">
    <source>
        <dbReference type="Proteomes" id="UP000224460"/>
    </source>
</evidence>
<comment type="caution">
    <text evidence="1">The sequence shown here is derived from an EMBL/GenBank/DDBJ whole genome shotgun (WGS) entry which is preliminary data.</text>
</comment>
<proteinExistence type="predicted"/>
<sequence>MGHKVKILILTNGEYGDYAFCENTEVYDCIVCADNGLKHAKRLQLKPDYIVGDLDSCSKEDWLYYKEQGVHVDVYPSQKNETDTEIAVEKAIALGGTEIDIWGGLGSRFDHTLANVHLLLGALRRGVKLRLCNPQNTVQLMDKKLRIQGKKGDILSLLPLTPLVRGVYTTNLAYAVCGGSFEIGKPYGVSNVFLEEWVEVSIEEGLLLVIQVRDE</sequence>
<evidence type="ECO:0000313" key="1">
    <source>
        <dbReference type="EMBL" id="PHV71809.1"/>
    </source>
</evidence>
<keyword evidence="2" id="KW-1185">Reference proteome</keyword>
<dbReference type="EMBL" id="PEDL01000002">
    <property type="protein sequence ID" value="PHV71809.1"/>
    <property type="molecule type" value="Genomic_DNA"/>
</dbReference>
<gene>
    <name evidence="1" type="ORF">CS063_04435</name>
</gene>
<dbReference type="Proteomes" id="UP000224460">
    <property type="component" value="Unassembled WGS sequence"/>
</dbReference>
<name>A0AC61DEW7_9FIRM</name>
<organism evidence="1 2">
    <name type="scientific">Sporanaerobium hydrogeniformans</name>
    <dbReference type="NCBI Taxonomy" id="3072179"/>
    <lineage>
        <taxon>Bacteria</taxon>
        <taxon>Bacillati</taxon>
        <taxon>Bacillota</taxon>
        <taxon>Clostridia</taxon>
        <taxon>Lachnospirales</taxon>
        <taxon>Lachnospiraceae</taxon>
        <taxon>Sporanaerobium</taxon>
    </lineage>
</organism>